<feature type="signal peptide" evidence="1">
    <location>
        <begin position="1"/>
        <end position="21"/>
    </location>
</feature>
<evidence type="ECO:0000256" key="1">
    <source>
        <dbReference type="SAM" id="SignalP"/>
    </source>
</evidence>
<dbReference type="Proteomes" id="UP000829542">
    <property type="component" value="Chromosome"/>
</dbReference>
<name>A0ABY3X2B8_9GAMM</name>
<accession>A0ABY3X2B8</accession>
<sequence length="176" mass="19628">MKNYVTFPLILLTLLSTFASAQRFATFNSEIDENNPVHRTCNMRTESIVIPAITTDRLKSMHVIAARSQTTIIQLYNCQFSIEGSIESPSAHLHIEEGTPTGNLNYWSIGEKNSALGIELIINNIKIPPSGATLSPQPIGKNGLIFNAEARLLRISQEEVIPEEFNLGINFRIEFK</sequence>
<evidence type="ECO:0008006" key="4">
    <source>
        <dbReference type="Google" id="ProtNLM"/>
    </source>
</evidence>
<dbReference type="EMBL" id="CP093379">
    <property type="protein sequence ID" value="UNM97016.1"/>
    <property type="molecule type" value="Genomic_DNA"/>
</dbReference>
<keyword evidence="1" id="KW-0732">Signal</keyword>
<feature type="chain" id="PRO_5045857408" description="Fimbrial-type adhesion domain-containing protein" evidence="1">
    <location>
        <begin position="22"/>
        <end position="176"/>
    </location>
</feature>
<gene>
    <name evidence="2" type="ORF">MMG00_03965</name>
</gene>
<evidence type="ECO:0000313" key="2">
    <source>
        <dbReference type="EMBL" id="UNM97016.1"/>
    </source>
</evidence>
<protein>
    <recommendedName>
        <fullName evidence="4">Fimbrial-type adhesion domain-containing protein</fullName>
    </recommendedName>
</protein>
<evidence type="ECO:0000313" key="3">
    <source>
        <dbReference type="Proteomes" id="UP000829542"/>
    </source>
</evidence>
<keyword evidence="3" id="KW-1185">Reference proteome</keyword>
<dbReference type="RefSeq" id="WP_242151710.1">
    <property type="nucleotide sequence ID" value="NZ_CP093379.1"/>
</dbReference>
<organism evidence="2 3">
    <name type="scientific">Ignatzschineria rhizosphaerae</name>
    <dbReference type="NCBI Taxonomy" id="2923279"/>
    <lineage>
        <taxon>Bacteria</taxon>
        <taxon>Pseudomonadati</taxon>
        <taxon>Pseudomonadota</taxon>
        <taxon>Gammaproteobacteria</taxon>
        <taxon>Cardiobacteriales</taxon>
        <taxon>Ignatzschineriaceae</taxon>
        <taxon>Ignatzschineria</taxon>
    </lineage>
</organism>
<reference evidence="2 3" key="1">
    <citation type="submission" date="2022-03" db="EMBL/GenBank/DDBJ databases">
        <title>Ignatzschineria rhizosphaerae HR5S32.</title>
        <authorList>
            <person name="Sun J.Q."/>
            <person name="Feng J.Y."/>
        </authorList>
    </citation>
    <scope>NUCLEOTIDE SEQUENCE [LARGE SCALE GENOMIC DNA]</scope>
    <source>
        <strain evidence="2 3">HR5S32</strain>
    </source>
</reference>
<proteinExistence type="predicted"/>